<comment type="subcellular location">
    <subcellularLocation>
        <location evidence="1 7">Cytoplasm</location>
    </subcellularLocation>
</comment>
<dbReference type="InterPro" id="IPR035240">
    <property type="entry name" value="SprT_Zn_ribbon"/>
</dbReference>
<dbReference type="SMART" id="SM00731">
    <property type="entry name" value="SprT"/>
    <property type="match status" value="1"/>
</dbReference>
<reference evidence="9 10" key="1">
    <citation type="journal article" date="2012" name="Science">
        <title>Ecological populations of bacteria act as socially cohesive units of antibiotic production and resistance.</title>
        <authorList>
            <person name="Cordero O.X."/>
            <person name="Wildschutte H."/>
            <person name="Kirkup B."/>
            <person name="Proehl S."/>
            <person name="Ngo L."/>
            <person name="Hussain F."/>
            <person name="Le Roux F."/>
            <person name="Mincer T."/>
            <person name="Polz M.F."/>
        </authorList>
    </citation>
    <scope>NUCLEOTIDE SEQUENCE [LARGE SCALE GENOMIC DNA]</scope>
    <source>
        <strain evidence="9 10">FF-238</strain>
    </source>
</reference>
<dbReference type="PANTHER" id="PTHR38773:SF1">
    <property type="entry name" value="PROTEIN SPRT"/>
    <property type="match status" value="1"/>
</dbReference>
<keyword evidence="10" id="KW-1185">Reference proteome</keyword>
<comment type="similarity">
    <text evidence="2 7">Belongs to the SprT family.</text>
</comment>
<evidence type="ECO:0000259" key="8">
    <source>
        <dbReference type="SMART" id="SM00731"/>
    </source>
</evidence>
<comment type="caution">
    <text evidence="9">The sequence shown here is derived from an EMBL/GenBank/DDBJ whole genome shotgun (WGS) entry which is preliminary data.</text>
</comment>
<feature type="binding site" evidence="7">
    <location>
        <position position="78"/>
    </location>
    <ligand>
        <name>Zn(2+)</name>
        <dbReference type="ChEBI" id="CHEBI:29105"/>
    </ligand>
</feature>
<proteinExistence type="inferred from homology"/>
<dbReference type="PANTHER" id="PTHR38773">
    <property type="entry name" value="PROTEIN SPRT"/>
    <property type="match status" value="1"/>
</dbReference>
<sequence length="170" mass="19401">MGNILQHNELTYSATKKLAECISIASKAFQQPFTMPKISFQLRGKAAGKAYLQLNEIRINPILFKENQQAFLDEVIPHEVAHLITYQVYGRVRPHGKEWQGVMNSVFNIPANTTHSFTVTSVQGKTFEYQCGCSSYPLTIRRHNKVIRNQATYRCQQCKQTLTYSGKQLS</sequence>
<feature type="active site" evidence="7">
    <location>
        <position position="79"/>
    </location>
</feature>
<evidence type="ECO:0000256" key="3">
    <source>
        <dbReference type="ARBA" id="ARBA00020082"/>
    </source>
</evidence>
<keyword evidence="4 7" id="KW-0963">Cytoplasm</keyword>
<evidence type="ECO:0000313" key="10">
    <source>
        <dbReference type="Proteomes" id="UP000094165"/>
    </source>
</evidence>
<keyword evidence="6 7" id="KW-0862">Zinc</keyword>
<dbReference type="InterPro" id="IPR023483">
    <property type="entry name" value="Uncharacterised_SprT"/>
</dbReference>
<evidence type="ECO:0000256" key="6">
    <source>
        <dbReference type="ARBA" id="ARBA00022833"/>
    </source>
</evidence>
<dbReference type="Proteomes" id="UP000094165">
    <property type="component" value="Unassembled WGS sequence"/>
</dbReference>
<dbReference type="EMBL" id="AJYW02000098">
    <property type="protein sequence ID" value="OEE76937.1"/>
    <property type="molecule type" value="Genomic_DNA"/>
</dbReference>
<feature type="domain" description="SprT-like" evidence="8">
    <location>
        <begin position="16"/>
        <end position="165"/>
    </location>
</feature>
<feature type="binding site" evidence="7">
    <location>
        <position position="82"/>
    </location>
    <ligand>
        <name>Zn(2+)</name>
        <dbReference type="ChEBI" id="CHEBI:29105"/>
    </ligand>
</feature>
<evidence type="ECO:0000256" key="7">
    <source>
        <dbReference type="HAMAP-Rule" id="MF_00746"/>
    </source>
</evidence>
<evidence type="ECO:0000256" key="2">
    <source>
        <dbReference type="ARBA" id="ARBA00006591"/>
    </source>
</evidence>
<evidence type="ECO:0000256" key="4">
    <source>
        <dbReference type="ARBA" id="ARBA00022490"/>
    </source>
</evidence>
<organism evidence="9 10">
    <name type="scientific">Vibrio genomosp. F6 str. FF-238</name>
    <dbReference type="NCBI Taxonomy" id="1191298"/>
    <lineage>
        <taxon>Bacteria</taxon>
        <taxon>Pseudomonadati</taxon>
        <taxon>Pseudomonadota</taxon>
        <taxon>Gammaproteobacteria</taxon>
        <taxon>Vibrionales</taxon>
        <taxon>Vibrionaceae</taxon>
        <taxon>Vibrio</taxon>
    </lineage>
</organism>
<dbReference type="Pfam" id="PF17283">
    <property type="entry name" value="Zn_ribbon_SprT"/>
    <property type="match status" value="1"/>
</dbReference>
<dbReference type="GO" id="GO:0008270">
    <property type="term" value="F:zinc ion binding"/>
    <property type="evidence" value="ECO:0007669"/>
    <property type="project" value="UniProtKB-UniRule"/>
</dbReference>
<gene>
    <name evidence="7" type="primary">sprT</name>
    <name evidence="9" type="ORF">A130_15270</name>
</gene>
<name>A0A1E5D0N3_9VIBR</name>
<accession>A0A1E5D0N3</accession>
<dbReference type="NCBIfam" id="NF003421">
    <property type="entry name" value="PRK04860.1"/>
    <property type="match status" value="1"/>
</dbReference>
<dbReference type="Pfam" id="PF10263">
    <property type="entry name" value="SprT-like"/>
    <property type="match status" value="1"/>
</dbReference>
<dbReference type="HAMAP" id="MF_00746">
    <property type="entry name" value="SprT"/>
    <property type="match status" value="1"/>
</dbReference>
<dbReference type="AlphaFoldDB" id="A0A1E5D0N3"/>
<evidence type="ECO:0000313" key="9">
    <source>
        <dbReference type="EMBL" id="OEE76937.1"/>
    </source>
</evidence>
<comment type="cofactor">
    <cofactor evidence="7">
        <name>Zn(2+)</name>
        <dbReference type="ChEBI" id="CHEBI:29105"/>
    </cofactor>
    <text evidence="7">Binds 1 zinc ion.</text>
</comment>
<dbReference type="GO" id="GO:0005737">
    <property type="term" value="C:cytoplasm"/>
    <property type="evidence" value="ECO:0007669"/>
    <property type="project" value="UniProtKB-SubCell"/>
</dbReference>
<dbReference type="GO" id="GO:0006950">
    <property type="term" value="P:response to stress"/>
    <property type="evidence" value="ECO:0007669"/>
    <property type="project" value="UniProtKB-ARBA"/>
</dbReference>
<protein>
    <recommendedName>
        <fullName evidence="3 7">Protein SprT</fullName>
    </recommendedName>
</protein>
<evidence type="ECO:0000256" key="1">
    <source>
        <dbReference type="ARBA" id="ARBA00004496"/>
    </source>
</evidence>
<dbReference type="InterPro" id="IPR006640">
    <property type="entry name" value="SprT-like_domain"/>
</dbReference>
<dbReference type="RefSeq" id="WP_017054683.1">
    <property type="nucleotide sequence ID" value="NZ_AJYW02000098.1"/>
</dbReference>
<keyword evidence="5 7" id="KW-0479">Metal-binding</keyword>
<evidence type="ECO:0000256" key="5">
    <source>
        <dbReference type="ARBA" id="ARBA00022723"/>
    </source>
</evidence>